<dbReference type="InterPro" id="IPR012495">
    <property type="entry name" value="TadE-like_dom"/>
</dbReference>
<keyword evidence="4" id="KW-1185">Reference proteome</keyword>
<dbReference type="AlphaFoldDB" id="A0A2U3QGH0"/>
<dbReference type="Proteomes" id="UP000245125">
    <property type="component" value="Unassembled WGS sequence"/>
</dbReference>
<dbReference type="EMBL" id="OUUY01000070">
    <property type="protein sequence ID" value="SPQ00488.1"/>
    <property type="molecule type" value="Genomic_DNA"/>
</dbReference>
<name>A0A2U3QGH0_9BACT</name>
<reference evidence="4" key="1">
    <citation type="submission" date="2018-03" db="EMBL/GenBank/DDBJ databases">
        <authorList>
            <person name="Zecchin S."/>
        </authorList>
    </citation>
    <scope>NUCLEOTIDE SEQUENCE [LARGE SCALE GENOMIC DNA]</scope>
</reference>
<proteinExistence type="predicted"/>
<protein>
    <submittedName>
        <fullName evidence="3">TadE family protein</fullName>
    </submittedName>
</protein>
<keyword evidence="1" id="KW-1133">Transmembrane helix</keyword>
<sequence>MKTKPMIRERKGAAAVEFALVLPLLFLLVFGIVEWGLYLFNRHVITDASREGARKGIVAADPRVSVNEIKQVVGTYSNAYLVTFADPKPSPVINVSLDGAANAACPLGAAFGKYLSVEVRYDYTFLLLPSLTGNILPPLKTIVARTNMTCE</sequence>
<keyword evidence="1" id="KW-0472">Membrane</keyword>
<evidence type="ECO:0000313" key="4">
    <source>
        <dbReference type="Proteomes" id="UP000245125"/>
    </source>
</evidence>
<organism evidence="3 4">
    <name type="scientific">Candidatus Sulfobium mesophilum</name>
    <dbReference type="NCBI Taxonomy" id="2016548"/>
    <lineage>
        <taxon>Bacteria</taxon>
        <taxon>Pseudomonadati</taxon>
        <taxon>Nitrospirota</taxon>
        <taxon>Nitrospiria</taxon>
        <taxon>Nitrospirales</taxon>
        <taxon>Nitrospiraceae</taxon>
        <taxon>Candidatus Sulfobium</taxon>
    </lineage>
</organism>
<dbReference type="Pfam" id="PF07811">
    <property type="entry name" value="TadE"/>
    <property type="match status" value="1"/>
</dbReference>
<evidence type="ECO:0000256" key="1">
    <source>
        <dbReference type="SAM" id="Phobius"/>
    </source>
</evidence>
<accession>A0A2U3QGH0</accession>
<dbReference type="OrthoDB" id="6165442at2"/>
<evidence type="ECO:0000259" key="2">
    <source>
        <dbReference type="Pfam" id="PF07811"/>
    </source>
</evidence>
<gene>
    <name evidence="3" type="ORF">NBG4_250020</name>
</gene>
<feature type="domain" description="TadE-like" evidence="2">
    <location>
        <begin position="12"/>
        <end position="54"/>
    </location>
</feature>
<feature type="transmembrane region" description="Helical" evidence="1">
    <location>
        <begin position="12"/>
        <end position="40"/>
    </location>
</feature>
<keyword evidence="1" id="KW-0812">Transmembrane</keyword>
<evidence type="ECO:0000313" key="3">
    <source>
        <dbReference type="EMBL" id="SPQ00488.1"/>
    </source>
</evidence>